<dbReference type="GO" id="GO:0004673">
    <property type="term" value="F:protein histidine kinase activity"/>
    <property type="evidence" value="ECO:0007669"/>
    <property type="project" value="UniProtKB-EC"/>
</dbReference>
<dbReference type="Pfam" id="PF00672">
    <property type="entry name" value="HAMP"/>
    <property type="match status" value="1"/>
</dbReference>
<evidence type="ECO:0000256" key="1">
    <source>
        <dbReference type="ARBA" id="ARBA00004651"/>
    </source>
</evidence>
<protein>
    <submittedName>
        <fullName evidence="9">Sensor histidine kinase</fullName>
        <ecNumber evidence="9">2.7.13.3</ecNumber>
    </submittedName>
</protein>
<dbReference type="EMBL" id="JBHUMY010000013">
    <property type="protein sequence ID" value="MFD2661385.1"/>
    <property type="molecule type" value="Genomic_DNA"/>
</dbReference>
<feature type="transmembrane region" description="Helical" evidence="7">
    <location>
        <begin position="298"/>
        <end position="319"/>
    </location>
</feature>
<sequence length="599" mass="67682">MKLGSIRNKLFLFMIAATVIPMAVSLAVTYTFSRETGKNQAIEENARLIFQGKTNLDNYLEAINRTSLAVYTDPNFIRNLSLGVNDYRAIAEIYATLQNMQGSHDDIVQLYFHSLLSNQSTLITNTSPRRELRTEPYPGTENGDSRIVYTEPPHPIHGYGFNYTPAVPPDTKVFTFYRSVNRLPKQERLGLLAIDVKLDGIADIVRQLFEAGREQLYVLDGDGTVIYSGDENMIGQKLGDADILEGLQKAGDSPSGYFDDEDAVHIYDKLNASYADWTIVKRIPYDTLYRNSTRLTTITAAIALATMLIVIIGTLLISIRITSPIRKLAGYMKQIQAGNMDVEIDVQSRDEIGLLARSFRQMMDRINNLILKEYRLELANKTSQLKMLQAQINPHFLYNSLQSIGTLALQHNAPRVYKLLSSLANLMRYSMRNNESMVRLRQEIEHLNRFLDLQQERFGEQFRFTTDADEESLEAYVPKMILQPLAENYFKHGMHPDYGIGELQLSSRLSPDGRLTVEMRNNGAPVPEERLAELRGRLAEGCEPSGNEDEPIGLLNVLMRLKLYTDDTAELRIENLKPHGVKVMLSFPATIAPAKGDLS</sequence>
<keyword evidence="7" id="KW-1133">Transmembrane helix</keyword>
<evidence type="ECO:0000256" key="2">
    <source>
        <dbReference type="ARBA" id="ARBA00022475"/>
    </source>
</evidence>
<comment type="caution">
    <text evidence="9">The sequence shown here is derived from an EMBL/GenBank/DDBJ whole genome shotgun (WGS) entry which is preliminary data.</text>
</comment>
<dbReference type="EC" id="2.7.13.3" evidence="9"/>
<feature type="domain" description="HAMP" evidence="8">
    <location>
        <begin position="319"/>
        <end position="371"/>
    </location>
</feature>
<dbReference type="CDD" id="cd06225">
    <property type="entry name" value="HAMP"/>
    <property type="match status" value="1"/>
</dbReference>
<keyword evidence="9" id="KW-0418">Kinase</keyword>
<dbReference type="Proteomes" id="UP001597493">
    <property type="component" value="Unassembled WGS sequence"/>
</dbReference>
<proteinExistence type="predicted"/>
<dbReference type="Gene3D" id="3.30.565.10">
    <property type="entry name" value="Histidine kinase-like ATPase, C-terminal domain"/>
    <property type="match status" value="1"/>
</dbReference>
<comment type="subcellular location">
    <subcellularLocation>
        <location evidence="1">Cell membrane</location>
        <topology evidence="1">Multi-pass membrane protein</topology>
    </subcellularLocation>
</comment>
<dbReference type="InterPro" id="IPR003660">
    <property type="entry name" value="HAMP_dom"/>
</dbReference>
<name>A0ABW5QZB2_9BACL</name>
<keyword evidence="4 9" id="KW-0808">Transferase</keyword>
<evidence type="ECO:0000256" key="4">
    <source>
        <dbReference type="ARBA" id="ARBA00022679"/>
    </source>
</evidence>
<accession>A0ABW5QZB2</accession>
<dbReference type="InterPro" id="IPR050640">
    <property type="entry name" value="Bact_2-comp_sensor_kinase"/>
</dbReference>
<evidence type="ECO:0000259" key="8">
    <source>
        <dbReference type="PROSITE" id="PS50885"/>
    </source>
</evidence>
<evidence type="ECO:0000256" key="3">
    <source>
        <dbReference type="ARBA" id="ARBA00022553"/>
    </source>
</evidence>
<keyword evidence="2" id="KW-1003">Cell membrane</keyword>
<dbReference type="Gene3D" id="1.10.8.500">
    <property type="entry name" value="HAMP domain in histidine kinase"/>
    <property type="match status" value="1"/>
</dbReference>
<feature type="region of interest" description="Disordered" evidence="6">
    <location>
        <begin position="126"/>
        <end position="146"/>
    </location>
</feature>
<organism evidence="9 10">
    <name type="scientific">Paenibacillus thailandensis</name>
    <dbReference type="NCBI Taxonomy" id="393250"/>
    <lineage>
        <taxon>Bacteria</taxon>
        <taxon>Bacillati</taxon>
        <taxon>Bacillota</taxon>
        <taxon>Bacilli</taxon>
        <taxon>Bacillales</taxon>
        <taxon>Paenibacillaceae</taxon>
        <taxon>Paenibacillus</taxon>
    </lineage>
</organism>
<dbReference type="SMART" id="SM00304">
    <property type="entry name" value="HAMP"/>
    <property type="match status" value="1"/>
</dbReference>
<evidence type="ECO:0000313" key="9">
    <source>
        <dbReference type="EMBL" id="MFD2661385.1"/>
    </source>
</evidence>
<evidence type="ECO:0000256" key="6">
    <source>
        <dbReference type="SAM" id="MobiDB-lite"/>
    </source>
</evidence>
<keyword evidence="3" id="KW-0597">Phosphoprotein</keyword>
<keyword evidence="5 7" id="KW-0472">Membrane</keyword>
<dbReference type="SUPFAM" id="SSF55874">
    <property type="entry name" value="ATPase domain of HSP90 chaperone/DNA topoisomerase II/histidine kinase"/>
    <property type="match status" value="1"/>
</dbReference>
<keyword evidence="10" id="KW-1185">Reference proteome</keyword>
<evidence type="ECO:0000313" key="10">
    <source>
        <dbReference type="Proteomes" id="UP001597493"/>
    </source>
</evidence>
<dbReference type="Gene3D" id="3.30.450.20">
    <property type="entry name" value="PAS domain"/>
    <property type="match status" value="1"/>
</dbReference>
<dbReference type="PROSITE" id="PS50885">
    <property type="entry name" value="HAMP"/>
    <property type="match status" value="1"/>
</dbReference>
<dbReference type="InterPro" id="IPR036890">
    <property type="entry name" value="HATPase_C_sf"/>
</dbReference>
<dbReference type="PANTHER" id="PTHR34220">
    <property type="entry name" value="SENSOR HISTIDINE KINASE YPDA"/>
    <property type="match status" value="1"/>
</dbReference>
<reference evidence="10" key="1">
    <citation type="journal article" date="2019" name="Int. J. Syst. Evol. Microbiol.">
        <title>The Global Catalogue of Microorganisms (GCM) 10K type strain sequencing project: providing services to taxonomists for standard genome sequencing and annotation.</title>
        <authorList>
            <consortium name="The Broad Institute Genomics Platform"/>
            <consortium name="The Broad Institute Genome Sequencing Center for Infectious Disease"/>
            <person name="Wu L."/>
            <person name="Ma J."/>
        </authorList>
    </citation>
    <scope>NUCLEOTIDE SEQUENCE [LARGE SCALE GENOMIC DNA]</scope>
    <source>
        <strain evidence="10">TISTR 1827</strain>
    </source>
</reference>
<dbReference type="Pfam" id="PF06580">
    <property type="entry name" value="His_kinase"/>
    <property type="match status" value="1"/>
</dbReference>
<gene>
    <name evidence="9" type="ORF">ACFSW5_14115</name>
</gene>
<evidence type="ECO:0000256" key="7">
    <source>
        <dbReference type="SAM" id="Phobius"/>
    </source>
</evidence>
<dbReference type="PANTHER" id="PTHR34220:SF7">
    <property type="entry name" value="SENSOR HISTIDINE KINASE YPDA"/>
    <property type="match status" value="1"/>
</dbReference>
<evidence type="ECO:0000256" key="5">
    <source>
        <dbReference type="ARBA" id="ARBA00023136"/>
    </source>
</evidence>
<dbReference type="RefSeq" id="WP_379274158.1">
    <property type="nucleotide sequence ID" value="NZ_JBHUGT010000019.1"/>
</dbReference>
<dbReference type="SUPFAM" id="SSF158472">
    <property type="entry name" value="HAMP domain-like"/>
    <property type="match status" value="1"/>
</dbReference>
<dbReference type="InterPro" id="IPR010559">
    <property type="entry name" value="Sig_transdc_His_kin_internal"/>
</dbReference>
<keyword evidence="7" id="KW-0812">Transmembrane</keyword>